<evidence type="ECO:0000256" key="1">
    <source>
        <dbReference type="PROSITE-ProRule" id="PRU00042"/>
    </source>
</evidence>
<evidence type="ECO:0000259" key="2">
    <source>
        <dbReference type="PROSITE" id="PS50157"/>
    </source>
</evidence>
<keyword evidence="4" id="KW-1185">Reference proteome</keyword>
<dbReference type="AlphaFoldDB" id="E9H924"/>
<feature type="domain" description="C2H2-type" evidence="2">
    <location>
        <begin position="22"/>
        <end position="47"/>
    </location>
</feature>
<evidence type="ECO:0000313" key="4">
    <source>
        <dbReference type="Proteomes" id="UP000000305"/>
    </source>
</evidence>
<dbReference type="PhylomeDB" id="E9H924"/>
<dbReference type="HOGENOM" id="CLU_1469681_0_0_1"/>
<dbReference type="GO" id="GO:0008270">
    <property type="term" value="F:zinc ion binding"/>
    <property type="evidence" value="ECO:0007669"/>
    <property type="project" value="UniProtKB-KW"/>
</dbReference>
<dbReference type="InterPro" id="IPR013087">
    <property type="entry name" value="Znf_C2H2_type"/>
</dbReference>
<dbReference type="EMBL" id="GL732607">
    <property type="protein sequence ID" value="EFX71714.1"/>
    <property type="molecule type" value="Genomic_DNA"/>
</dbReference>
<name>E9H924_DAPPU</name>
<gene>
    <name evidence="3" type="ORF">DAPPUDRAFT_111404</name>
</gene>
<dbReference type="PROSITE" id="PS50157">
    <property type="entry name" value="ZINC_FINGER_C2H2_2"/>
    <property type="match status" value="1"/>
</dbReference>
<reference evidence="3 4" key="1">
    <citation type="journal article" date="2011" name="Science">
        <title>The ecoresponsive genome of Daphnia pulex.</title>
        <authorList>
            <person name="Colbourne J.K."/>
            <person name="Pfrender M.E."/>
            <person name="Gilbert D."/>
            <person name="Thomas W.K."/>
            <person name="Tucker A."/>
            <person name="Oakley T.H."/>
            <person name="Tokishita S."/>
            <person name="Aerts A."/>
            <person name="Arnold G.J."/>
            <person name="Basu M.K."/>
            <person name="Bauer D.J."/>
            <person name="Caceres C.E."/>
            <person name="Carmel L."/>
            <person name="Casola C."/>
            <person name="Choi J.H."/>
            <person name="Detter J.C."/>
            <person name="Dong Q."/>
            <person name="Dusheyko S."/>
            <person name="Eads B.D."/>
            <person name="Frohlich T."/>
            <person name="Geiler-Samerotte K.A."/>
            <person name="Gerlach D."/>
            <person name="Hatcher P."/>
            <person name="Jogdeo S."/>
            <person name="Krijgsveld J."/>
            <person name="Kriventseva E.V."/>
            <person name="Kultz D."/>
            <person name="Laforsch C."/>
            <person name="Lindquist E."/>
            <person name="Lopez J."/>
            <person name="Manak J.R."/>
            <person name="Muller J."/>
            <person name="Pangilinan J."/>
            <person name="Patwardhan R.P."/>
            <person name="Pitluck S."/>
            <person name="Pritham E.J."/>
            <person name="Rechtsteiner A."/>
            <person name="Rho M."/>
            <person name="Rogozin I.B."/>
            <person name="Sakarya O."/>
            <person name="Salamov A."/>
            <person name="Schaack S."/>
            <person name="Shapiro H."/>
            <person name="Shiga Y."/>
            <person name="Skalitzky C."/>
            <person name="Smith Z."/>
            <person name="Souvorov A."/>
            <person name="Sung W."/>
            <person name="Tang Z."/>
            <person name="Tsuchiya D."/>
            <person name="Tu H."/>
            <person name="Vos H."/>
            <person name="Wang M."/>
            <person name="Wolf Y.I."/>
            <person name="Yamagata H."/>
            <person name="Yamada T."/>
            <person name="Ye Y."/>
            <person name="Shaw J.R."/>
            <person name="Andrews J."/>
            <person name="Crease T.J."/>
            <person name="Tang H."/>
            <person name="Lucas S.M."/>
            <person name="Robertson H.M."/>
            <person name="Bork P."/>
            <person name="Koonin E.V."/>
            <person name="Zdobnov E.M."/>
            <person name="Grigoriev I.V."/>
            <person name="Lynch M."/>
            <person name="Boore J.L."/>
        </authorList>
    </citation>
    <scope>NUCLEOTIDE SEQUENCE [LARGE SCALE GENOMIC DNA]</scope>
</reference>
<keyword evidence="1" id="KW-0479">Metal-binding</keyword>
<accession>E9H924</accession>
<evidence type="ECO:0000313" key="3">
    <source>
        <dbReference type="EMBL" id="EFX71714.1"/>
    </source>
</evidence>
<dbReference type="InParanoid" id="E9H924"/>
<dbReference type="Gene3D" id="3.30.160.60">
    <property type="entry name" value="Classic Zinc Finger"/>
    <property type="match status" value="1"/>
</dbReference>
<dbReference type="KEGG" id="dpx:DAPPUDRAFT_111404"/>
<sequence length="184" mass="21238">MEIFGAANCFHFAETKVLEPKFTCRKPGCSADFTRSGNLYEHKRNVHQTISYPCVKCGLDFEHLIPLEENEQNVVMVDTLVQNVAVSMDKVNDDSRASNFTTNEEKRKKSLQRLKDAKRFKKLEKRNLPTVYSYDDIGDLTDSFSSQCSSHDSDDWSDWEDDFEDNWNEPWVNLDSSSSSETKD</sequence>
<organism evidence="3 4">
    <name type="scientific">Daphnia pulex</name>
    <name type="common">Water flea</name>
    <dbReference type="NCBI Taxonomy" id="6669"/>
    <lineage>
        <taxon>Eukaryota</taxon>
        <taxon>Metazoa</taxon>
        <taxon>Ecdysozoa</taxon>
        <taxon>Arthropoda</taxon>
        <taxon>Crustacea</taxon>
        <taxon>Branchiopoda</taxon>
        <taxon>Diplostraca</taxon>
        <taxon>Cladocera</taxon>
        <taxon>Anomopoda</taxon>
        <taxon>Daphniidae</taxon>
        <taxon>Daphnia</taxon>
    </lineage>
</organism>
<proteinExistence type="predicted"/>
<keyword evidence="1" id="KW-0863">Zinc-finger</keyword>
<dbReference type="Proteomes" id="UP000000305">
    <property type="component" value="Unassembled WGS sequence"/>
</dbReference>
<keyword evidence="1" id="KW-0862">Zinc</keyword>
<dbReference type="PROSITE" id="PS00028">
    <property type="entry name" value="ZINC_FINGER_C2H2_1"/>
    <property type="match status" value="1"/>
</dbReference>
<protein>
    <recommendedName>
        <fullName evidence="2">C2H2-type domain-containing protein</fullName>
    </recommendedName>
</protein>